<dbReference type="CDD" id="cd00093">
    <property type="entry name" value="HTH_XRE"/>
    <property type="match status" value="1"/>
</dbReference>
<dbReference type="SUPFAM" id="SSF47413">
    <property type="entry name" value="lambda repressor-like DNA-binding domains"/>
    <property type="match status" value="1"/>
</dbReference>
<dbReference type="RefSeq" id="WP_101626155.1">
    <property type="nucleotide sequence ID" value="NZ_CP071591.1"/>
</dbReference>
<keyword evidence="3" id="KW-1185">Reference proteome</keyword>
<dbReference type="PROSITE" id="PS50943">
    <property type="entry name" value="HTH_CROC1"/>
    <property type="match status" value="1"/>
</dbReference>
<reference evidence="2 3" key="1">
    <citation type="submission" date="2021-03" db="EMBL/GenBank/DDBJ databases">
        <title>Genome sequencing of Bifidobacterium imperatoris JCM 32708.</title>
        <authorList>
            <person name="Kim J."/>
        </authorList>
    </citation>
    <scope>NUCLEOTIDE SEQUENCE [LARGE SCALE GENOMIC DNA]</scope>
    <source>
        <strain evidence="2 3">JCM 32708</strain>
    </source>
</reference>
<dbReference type="SMART" id="SM00530">
    <property type="entry name" value="HTH_XRE"/>
    <property type="match status" value="1"/>
</dbReference>
<dbReference type="InterPro" id="IPR010982">
    <property type="entry name" value="Lambda_DNA-bd_dom_sf"/>
</dbReference>
<proteinExistence type="predicted"/>
<dbReference type="InterPro" id="IPR001387">
    <property type="entry name" value="Cro/C1-type_HTH"/>
</dbReference>
<protein>
    <submittedName>
        <fullName evidence="2">Helix-turn-helix transcriptional regulator</fullName>
    </submittedName>
</protein>
<organism evidence="2 3">
    <name type="scientific">Bifidobacterium imperatoris</name>
    <dbReference type="NCBI Taxonomy" id="2020965"/>
    <lineage>
        <taxon>Bacteria</taxon>
        <taxon>Bacillati</taxon>
        <taxon>Actinomycetota</taxon>
        <taxon>Actinomycetes</taxon>
        <taxon>Bifidobacteriales</taxon>
        <taxon>Bifidobacteriaceae</taxon>
        <taxon>Bifidobacterium</taxon>
    </lineage>
</organism>
<evidence type="ECO:0000259" key="1">
    <source>
        <dbReference type="PROSITE" id="PS50943"/>
    </source>
</evidence>
<accession>A0ABX7RXT0</accession>
<sequence>MVLVCTSDAVSTRLRGLMRQQHITQRSLAQEMGISFQLLNAKLHGRSNFTLRDLSRIADYFDVSLDYLTGRSDYAKPLEVA</sequence>
<dbReference type="Pfam" id="PF01381">
    <property type="entry name" value="HTH_3"/>
    <property type="match status" value="1"/>
</dbReference>
<feature type="domain" description="HTH cro/C1-type" evidence="1">
    <location>
        <begin position="14"/>
        <end position="68"/>
    </location>
</feature>
<dbReference type="EMBL" id="CP071591">
    <property type="protein sequence ID" value="QSY56943.1"/>
    <property type="molecule type" value="Genomic_DNA"/>
</dbReference>
<gene>
    <name evidence="2" type="ORF">BLI708_06605</name>
</gene>
<evidence type="ECO:0000313" key="3">
    <source>
        <dbReference type="Proteomes" id="UP000663067"/>
    </source>
</evidence>
<dbReference type="Proteomes" id="UP000663067">
    <property type="component" value="Chromosome"/>
</dbReference>
<evidence type="ECO:0000313" key="2">
    <source>
        <dbReference type="EMBL" id="QSY56943.1"/>
    </source>
</evidence>
<name>A0ABX7RXT0_9BIFI</name>
<dbReference type="Gene3D" id="1.10.260.40">
    <property type="entry name" value="lambda repressor-like DNA-binding domains"/>
    <property type="match status" value="1"/>
</dbReference>